<dbReference type="InterPro" id="IPR007197">
    <property type="entry name" value="rSAM"/>
</dbReference>
<gene>
    <name evidence="11" type="ORF">H8712_03475</name>
</gene>
<dbReference type="InterPro" id="IPR013785">
    <property type="entry name" value="Aldolase_TIM"/>
</dbReference>
<dbReference type="Proteomes" id="UP000661649">
    <property type="component" value="Unassembled WGS sequence"/>
</dbReference>
<dbReference type="SFLD" id="SFLDG01082">
    <property type="entry name" value="B12-binding_domain_containing"/>
    <property type="match status" value="1"/>
</dbReference>
<keyword evidence="3 9" id="KW-0349">Heme</keyword>
<keyword evidence="9" id="KW-0004">4Fe-4S</keyword>
<evidence type="ECO:0000256" key="5">
    <source>
        <dbReference type="ARBA" id="ARBA00022723"/>
    </source>
</evidence>
<dbReference type="Pfam" id="PF06969">
    <property type="entry name" value="HemN_C"/>
    <property type="match status" value="1"/>
</dbReference>
<evidence type="ECO:0000256" key="8">
    <source>
        <dbReference type="ARBA" id="ARBA00023186"/>
    </source>
</evidence>
<name>A0ABR7PA09_9FIRM</name>
<keyword evidence="7 9" id="KW-0411">Iron-sulfur</keyword>
<dbReference type="SFLD" id="SFLDG01065">
    <property type="entry name" value="anaerobic_coproporphyrinogen-I"/>
    <property type="match status" value="1"/>
</dbReference>
<evidence type="ECO:0000313" key="11">
    <source>
        <dbReference type="EMBL" id="MBC8627691.1"/>
    </source>
</evidence>
<evidence type="ECO:0000256" key="6">
    <source>
        <dbReference type="ARBA" id="ARBA00023004"/>
    </source>
</evidence>
<dbReference type="SFLD" id="SFLDF00288">
    <property type="entry name" value="HemN-like__clustered_with_nucl"/>
    <property type="match status" value="1"/>
</dbReference>
<feature type="domain" description="Radical SAM core" evidence="10">
    <location>
        <begin position="1"/>
        <end position="231"/>
    </location>
</feature>
<protein>
    <recommendedName>
        <fullName evidence="2 9">Heme chaperone HemW</fullName>
    </recommendedName>
</protein>
<keyword evidence="5 9" id="KW-0479">Metal-binding</keyword>
<evidence type="ECO:0000256" key="7">
    <source>
        <dbReference type="ARBA" id="ARBA00023014"/>
    </source>
</evidence>
<dbReference type="InterPro" id="IPR006638">
    <property type="entry name" value="Elp3/MiaA/NifB-like_rSAM"/>
</dbReference>
<dbReference type="InterPro" id="IPR058240">
    <property type="entry name" value="rSAM_sf"/>
</dbReference>
<dbReference type="SFLD" id="SFLDS00029">
    <property type="entry name" value="Radical_SAM"/>
    <property type="match status" value="1"/>
</dbReference>
<sequence length="379" mass="44278">MKKDLGLYLHVPFCVKKCNYCDFLSKEATEEEKEAYVDALIKEIKSYKKFAGNYKVSTVFVGGGTPSCLRAEQTKRIFDALYEIFEFVKHPEITTEMNPGTVDREKLEVYKACGINRLSIGMQSVKDENLKVLGRIHNFEQLLEAYQLAREAGFTNINLDLMSSLPSQTKEEWEEELQKTVELNPEHISAYQLIIEEGTPFYEKYDAHPELLPNEEESRAIYQTTKRILEANGYMQYEISNYAKPQKECKHNLRYWERGEYLGIGLGSASLIQNMRMNNTREMSEYLEKSAVPKEMRKDVEFLENRQQIEEFMFLGLRKTYGVSKKEFHRAFGRELEDVYGQTLKKFIEEGMIKEKKDRIFLTEDGVLVSNQILSEFLF</sequence>
<reference evidence="11 12" key="1">
    <citation type="submission" date="2020-08" db="EMBL/GenBank/DDBJ databases">
        <title>Genome public.</title>
        <authorList>
            <person name="Liu C."/>
            <person name="Sun Q."/>
        </authorList>
    </citation>
    <scope>NUCLEOTIDE SEQUENCE [LARGE SCALE GENOMIC DNA]</scope>
    <source>
        <strain evidence="11 12">3_YM_SP_D4_24.mj</strain>
    </source>
</reference>
<organism evidence="11 12">
    <name type="scientific">Blautia stercoris</name>
    <dbReference type="NCBI Taxonomy" id="871664"/>
    <lineage>
        <taxon>Bacteria</taxon>
        <taxon>Bacillati</taxon>
        <taxon>Bacillota</taxon>
        <taxon>Clostridia</taxon>
        <taxon>Lachnospirales</taxon>
        <taxon>Lachnospiraceae</taxon>
        <taxon>Blautia</taxon>
    </lineage>
</organism>
<dbReference type="EMBL" id="JACRTP010000001">
    <property type="protein sequence ID" value="MBC8627691.1"/>
    <property type="molecule type" value="Genomic_DNA"/>
</dbReference>
<keyword evidence="9" id="KW-0963">Cytoplasm</keyword>
<dbReference type="SMART" id="SM00729">
    <property type="entry name" value="Elp3"/>
    <property type="match status" value="1"/>
</dbReference>
<dbReference type="PANTHER" id="PTHR13932:SF5">
    <property type="entry name" value="RADICAL S-ADENOSYL METHIONINE DOMAIN-CONTAINING PROTEIN 1, MITOCHONDRIAL"/>
    <property type="match status" value="1"/>
</dbReference>
<comment type="subcellular location">
    <subcellularLocation>
        <location evidence="9">Cytoplasm</location>
    </subcellularLocation>
</comment>
<dbReference type="Pfam" id="PF04055">
    <property type="entry name" value="Radical_SAM"/>
    <property type="match status" value="1"/>
</dbReference>
<dbReference type="Gene3D" id="3.20.20.70">
    <property type="entry name" value="Aldolase class I"/>
    <property type="match status" value="1"/>
</dbReference>
<accession>A0ABR7PA09</accession>
<keyword evidence="4 9" id="KW-0949">S-adenosyl-L-methionine</keyword>
<dbReference type="SUPFAM" id="SSF102114">
    <property type="entry name" value="Radical SAM enzymes"/>
    <property type="match status" value="1"/>
</dbReference>
<comment type="caution">
    <text evidence="11">The sequence shown here is derived from an EMBL/GenBank/DDBJ whole genome shotgun (WGS) entry which is preliminary data.</text>
</comment>
<evidence type="ECO:0000256" key="4">
    <source>
        <dbReference type="ARBA" id="ARBA00022691"/>
    </source>
</evidence>
<evidence type="ECO:0000256" key="1">
    <source>
        <dbReference type="ARBA" id="ARBA00006100"/>
    </source>
</evidence>
<keyword evidence="12" id="KW-1185">Reference proteome</keyword>
<dbReference type="InterPro" id="IPR004559">
    <property type="entry name" value="HemW-like"/>
</dbReference>
<dbReference type="NCBIfam" id="TIGR00539">
    <property type="entry name" value="hemN_rel"/>
    <property type="match status" value="1"/>
</dbReference>
<keyword evidence="6 9" id="KW-0408">Iron</keyword>
<comment type="function">
    <text evidence="9">Probably acts as a heme chaperone, transferring heme to an unknown acceptor. Binds one molecule of heme per monomer, possibly covalently. Binds 1 [4Fe-4S] cluster. The cluster is coordinated with 3 cysteines and an exchangeable S-adenosyl-L-methionine.</text>
</comment>
<evidence type="ECO:0000313" key="12">
    <source>
        <dbReference type="Proteomes" id="UP000661649"/>
    </source>
</evidence>
<keyword evidence="8 9" id="KW-0143">Chaperone</keyword>
<evidence type="ECO:0000256" key="9">
    <source>
        <dbReference type="RuleBase" id="RU364116"/>
    </source>
</evidence>
<evidence type="ECO:0000259" key="10">
    <source>
        <dbReference type="PROSITE" id="PS51918"/>
    </source>
</evidence>
<dbReference type="PROSITE" id="PS51918">
    <property type="entry name" value="RADICAL_SAM"/>
    <property type="match status" value="1"/>
</dbReference>
<dbReference type="InterPro" id="IPR010723">
    <property type="entry name" value="HemN_C"/>
</dbReference>
<comment type="similarity">
    <text evidence="1">Belongs to the anaerobic coproporphyrinogen-III oxidase family. HemW subfamily.</text>
</comment>
<evidence type="ECO:0000256" key="3">
    <source>
        <dbReference type="ARBA" id="ARBA00022617"/>
    </source>
</evidence>
<dbReference type="InterPro" id="IPR034505">
    <property type="entry name" value="Coproporphyrinogen-III_oxidase"/>
</dbReference>
<dbReference type="RefSeq" id="WP_117455277.1">
    <property type="nucleotide sequence ID" value="NZ_DAWEHX010000028.1"/>
</dbReference>
<dbReference type="SFLD" id="SFLDF00562">
    <property type="entry name" value="HemN-like__clustered_with_heat"/>
    <property type="match status" value="1"/>
</dbReference>
<proteinExistence type="inferred from homology"/>
<evidence type="ECO:0000256" key="2">
    <source>
        <dbReference type="ARBA" id="ARBA00017228"/>
    </source>
</evidence>
<dbReference type="PANTHER" id="PTHR13932">
    <property type="entry name" value="COPROPORPHYRINIGEN III OXIDASE"/>
    <property type="match status" value="1"/>
</dbReference>